<reference evidence="2" key="1">
    <citation type="journal article" date="2014" name="Nat. Commun.">
        <title>The rainbow trout genome provides novel insights into evolution after whole-genome duplication in vertebrates.</title>
        <authorList>
            <person name="Berthelot C."/>
            <person name="Brunet F."/>
            <person name="Chalopin D."/>
            <person name="Juanchich A."/>
            <person name="Bernard M."/>
            <person name="Noel B."/>
            <person name="Bento P."/>
            <person name="Da Silva C."/>
            <person name="Labadie K."/>
            <person name="Alberti A."/>
            <person name="Aury J.M."/>
            <person name="Louis A."/>
            <person name="Dehais P."/>
            <person name="Bardou P."/>
            <person name="Montfort J."/>
            <person name="Klopp C."/>
            <person name="Cabau C."/>
            <person name="Gaspin C."/>
            <person name="Thorgaard G.H."/>
            <person name="Boussaha M."/>
            <person name="Quillet E."/>
            <person name="Guyomard R."/>
            <person name="Galiana D."/>
            <person name="Bobe J."/>
            <person name="Volff J.N."/>
            <person name="Genet C."/>
            <person name="Wincker P."/>
            <person name="Jaillon O."/>
            <person name="Roest Crollius H."/>
            <person name="Guiguen Y."/>
        </authorList>
    </citation>
    <scope>NUCLEOTIDE SEQUENCE [LARGE SCALE GENOMIC DNA]</scope>
</reference>
<evidence type="ECO:0000256" key="1">
    <source>
        <dbReference type="SAM" id="MobiDB-lite"/>
    </source>
</evidence>
<dbReference type="PANTHER" id="PTHR46500">
    <property type="entry name" value="CILIA- AND FLAGELLA-ASSOCIATED PROTEIN 221"/>
    <property type="match status" value="1"/>
</dbReference>
<dbReference type="GO" id="GO:0044458">
    <property type="term" value="P:motile cilium assembly"/>
    <property type="evidence" value="ECO:0007669"/>
    <property type="project" value="TreeGrafter"/>
</dbReference>
<reference evidence="2" key="2">
    <citation type="submission" date="2014-03" db="EMBL/GenBank/DDBJ databases">
        <authorList>
            <person name="Genoscope - CEA"/>
        </authorList>
    </citation>
    <scope>NUCLEOTIDE SEQUENCE</scope>
</reference>
<protein>
    <submittedName>
        <fullName evidence="2">Uncharacterized protein</fullName>
    </submittedName>
</protein>
<name>A0A060YZI4_ONCMY</name>
<feature type="region of interest" description="Disordered" evidence="1">
    <location>
        <begin position="180"/>
        <end position="225"/>
    </location>
</feature>
<evidence type="ECO:0000313" key="3">
    <source>
        <dbReference type="Proteomes" id="UP000193380"/>
    </source>
</evidence>
<dbReference type="PaxDb" id="8022-A0A060YZI4"/>
<dbReference type="GO" id="GO:0097729">
    <property type="term" value="C:9+2 motile cilium"/>
    <property type="evidence" value="ECO:0007669"/>
    <property type="project" value="TreeGrafter"/>
</dbReference>
<dbReference type="Proteomes" id="UP000193380">
    <property type="component" value="Unassembled WGS sequence"/>
</dbReference>
<dbReference type="GO" id="GO:0003341">
    <property type="term" value="P:cilium movement"/>
    <property type="evidence" value="ECO:0007669"/>
    <property type="project" value="InterPro"/>
</dbReference>
<evidence type="ECO:0000313" key="2">
    <source>
        <dbReference type="EMBL" id="CDQ94889.1"/>
    </source>
</evidence>
<feature type="compositionally biased region" description="Basic and acidic residues" evidence="1">
    <location>
        <begin position="194"/>
        <end position="205"/>
    </location>
</feature>
<dbReference type="InterPro" id="IPR029676">
    <property type="entry name" value="CFAP221"/>
</dbReference>
<accession>A0A060YZI4</accession>
<proteinExistence type="predicted"/>
<dbReference type="PANTHER" id="PTHR46500:SF1">
    <property type="entry name" value="CILIA- AND FLAGELLA-ASSOCIATED PROTEIN 221"/>
    <property type="match status" value="1"/>
</dbReference>
<gene>
    <name evidence="2" type="ORF">GSONMT00050420001</name>
</gene>
<dbReference type="EMBL" id="FR918916">
    <property type="protein sequence ID" value="CDQ94889.1"/>
    <property type="molecule type" value="Genomic_DNA"/>
</dbReference>
<dbReference type="AlphaFoldDB" id="A0A060YZI4"/>
<sequence length="225" mass="24506">MGYQPVSAFEAAASYIPPHPSPGRYALGHRMNCCPGLPTPTPSESLTQLPGLHAFKADPLYLECDLEFHLCTLPRYTIPKPSVFGMHTPSTQNTFLDRTDVIRGVMTWKKFPSAALASLSNSPTLTSSWAPRMSDPFNSDILPTMAPTALNGLPEDMTEELLDGPSESTGVSLTPEMIRAEFPLPENVPSTPRQLKDDSSKDDRSSPSPCKTPQMMPVSTVNTSR</sequence>
<dbReference type="STRING" id="8022.A0A060YZI4"/>
<organism evidence="2 3">
    <name type="scientific">Oncorhynchus mykiss</name>
    <name type="common">Rainbow trout</name>
    <name type="synonym">Salmo gairdneri</name>
    <dbReference type="NCBI Taxonomy" id="8022"/>
    <lineage>
        <taxon>Eukaryota</taxon>
        <taxon>Metazoa</taxon>
        <taxon>Chordata</taxon>
        <taxon>Craniata</taxon>
        <taxon>Vertebrata</taxon>
        <taxon>Euteleostomi</taxon>
        <taxon>Actinopterygii</taxon>
        <taxon>Neopterygii</taxon>
        <taxon>Teleostei</taxon>
        <taxon>Protacanthopterygii</taxon>
        <taxon>Salmoniformes</taxon>
        <taxon>Salmonidae</taxon>
        <taxon>Salmoninae</taxon>
        <taxon>Oncorhynchus</taxon>
    </lineage>
</organism>